<dbReference type="GO" id="GO:0050308">
    <property type="term" value="F:sugar-phosphatase activity"/>
    <property type="evidence" value="ECO:0007669"/>
    <property type="project" value="TreeGrafter"/>
</dbReference>
<dbReference type="SUPFAM" id="SSF56784">
    <property type="entry name" value="HAD-like"/>
    <property type="match status" value="1"/>
</dbReference>
<sequence>MLKGLIFDLDGVITDSAVYHLKAWQDLAKSIGIDLPEEFGDKLRGRSRMDSLELILEFGHKQDQYTEAEKEALAAKKNAAYVNAVKQMTRADILPNMGKLLDEAKQQGLKLALASASKNAPLILHQLGLEDAFEARVDPATLKHGKPDPEIYVKAQELLGLKADEVISFEDAPAGIQSIKAAGQFAVGIGDPVVLKGADYVVGSTSALELSEIEKVFEKTEK</sequence>
<reference evidence="6 7" key="1">
    <citation type="submission" date="2019-08" db="EMBL/GenBank/DDBJ databases">
        <title>In-depth cultivation of the pig gut microbiome towards novel bacterial diversity and tailored functional studies.</title>
        <authorList>
            <person name="Wylensek D."/>
            <person name="Hitch T.C.A."/>
            <person name="Clavel T."/>
        </authorList>
    </citation>
    <scope>NUCLEOTIDE SEQUENCE [LARGE SCALE GENOMIC DNA]</scope>
    <source>
        <strain evidence="6 7">Bifido-178-WT-2B</strain>
    </source>
</reference>
<dbReference type="SFLD" id="SFLDS00003">
    <property type="entry name" value="Haloacid_Dehalogenase"/>
    <property type="match status" value="1"/>
</dbReference>
<organism evidence="6 7">
    <name type="scientific">Lactobacillus porci</name>
    <dbReference type="NCBI Taxonomy" id="2012477"/>
    <lineage>
        <taxon>Bacteria</taxon>
        <taxon>Bacillati</taxon>
        <taxon>Bacillota</taxon>
        <taxon>Bacilli</taxon>
        <taxon>Lactobacillales</taxon>
        <taxon>Lactobacillaceae</taxon>
        <taxon>Lactobacillus</taxon>
    </lineage>
</organism>
<evidence type="ECO:0000256" key="5">
    <source>
        <dbReference type="PIRSR" id="PIRSR610972-4"/>
    </source>
</evidence>
<dbReference type="OrthoDB" id="9797743at2"/>
<dbReference type="NCBIfam" id="TIGR01509">
    <property type="entry name" value="HAD-SF-IA-v3"/>
    <property type="match status" value="1"/>
</dbReference>
<dbReference type="Pfam" id="PF00702">
    <property type="entry name" value="Hydrolase"/>
    <property type="match status" value="1"/>
</dbReference>
<dbReference type="PANTHER" id="PTHR43481:SF4">
    <property type="entry name" value="GLYCEROL-1-PHOSPHATE PHOSPHOHYDROLASE 1-RELATED"/>
    <property type="match status" value="1"/>
</dbReference>
<dbReference type="Proteomes" id="UP000438120">
    <property type="component" value="Unassembled WGS sequence"/>
</dbReference>
<feature type="binding site" evidence="3">
    <location>
        <begin position="43"/>
        <end position="48"/>
    </location>
    <ligand>
        <name>substrate</name>
    </ligand>
</feature>
<dbReference type="PANTHER" id="PTHR43481">
    <property type="entry name" value="FRUCTOSE-1-PHOSPHATE PHOSPHATASE"/>
    <property type="match status" value="1"/>
</dbReference>
<dbReference type="InterPro" id="IPR023214">
    <property type="entry name" value="HAD_sf"/>
</dbReference>
<dbReference type="AlphaFoldDB" id="A0A6A8MDX6"/>
<proteinExistence type="inferred from homology"/>
<feature type="active site" description="Proton donor/acceptor" evidence="2">
    <location>
        <position position="10"/>
    </location>
</feature>
<dbReference type="CDD" id="cd02598">
    <property type="entry name" value="HAD_BPGM"/>
    <property type="match status" value="1"/>
</dbReference>
<dbReference type="EC" id="5.4.2.6" evidence="6"/>
<dbReference type="GO" id="GO:0008801">
    <property type="term" value="F:beta-phosphoglucomutase activity"/>
    <property type="evidence" value="ECO:0007669"/>
    <property type="project" value="UniProtKB-EC"/>
</dbReference>
<comment type="cofactor">
    <cofactor evidence="4">
        <name>Mg(2+)</name>
        <dbReference type="ChEBI" id="CHEBI:18420"/>
    </cofactor>
    <text evidence="4">Binds 2 magnesium ions per subunit.</text>
</comment>
<feature type="binding site" evidence="4">
    <location>
        <position position="10"/>
    </location>
    <ligand>
        <name>Mg(2+)</name>
        <dbReference type="ChEBI" id="CHEBI:18420"/>
    </ligand>
</feature>
<feature type="binding site" evidence="3">
    <location>
        <position position="77"/>
    </location>
    <ligand>
        <name>substrate</name>
    </ligand>
</feature>
<dbReference type="NCBIfam" id="TIGR01990">
    <property type="entry name" value="bPGM"/>
    <property type="match status" value="1"/>
</dbReference>
<evidence type="ECO:0000256" key="4">
    <source>
        <dbReference type="PIRSR" id="PIRSR610972-3"/>
    </source>
</evidence>
<dbReference type="EMBL" id="VUMX01000010">
    <property type="protein sequence ID" value="MST86980.1"/>
    <property type="molecule type" value="Genomic_DNA"/>
</dbReference>
<dbReference type="GO" id="GO:0005975">
    <property type="term" value="P:carbohydrate metabolic process"/>
    <property type="evidence" value="ECO:0007669"/>
    <property type="project" value="InterPro"/>
</dbReference>
<comment type="caution">
    <text evidence="6">The sequence shown here is derived from an EMBL/GenBank/DDBJ whole genome shotgun (WGS) entry which is preliminary data.</text>
</comment>
<evidence type="ECO:0000313" key="7">
    <source>
        <dbReference type="Proteomes" id="UP000438120"/>
    </source>
</evidence>
<dbReference type="GO" id="GO:0000287">
    <property type="term" value="F:magnesium ion binding"/>
    <property type="evidence" value="ECO:0007669"/>
    <property type="project" value="InterPro"/>
</dbReference>
<evidence type="ECO:0000256" key="3">
    <source>
        <dbReference type="PIRSR" id="PIRSR610972-2"/>
    </source>
</evidence>
<dbReference type="InterPro" id="IPR023198">
    <property type="entry name" value="PGP-like_dom2"/>
</dbReference>
<keyword evidence="4" id="KW-0460">Magnesium</keyword>
<dbReference type="SFLD" id="SFLDG01135">
    <property type="entry name" value="C1.5.6:_HAD__Beta-PGM__Phospha"/>
    <property type="match status" value="1"/>
</dbReference>
<accession>A0A6A8MDX6</accession>
<feature type="binding site" evidence="3">
    <location>
        <position position="146"/>
    </location>
    <ligand>
        <name>substrate</name>
    </ligand>
</feature>
<feature type="binding site" evidence="3">
    <location>
        <position position="51"/>
    </location>
    <ligand>
        <name>substrate</name>
    </ligand>
</feature>
<dbReference type="InterPro" id="IPR010976">
    <property type="entry name" value="B-phosphoglucomutase_hydrolase"/>
</dbReference>
<feature type="site" description="Important for catalytic activity and assists the phosphoryl transfer reaction to Asp8 by balancing charge and orienting the reacting groups" evidence="5">
    <location>
        <position position="146"/>
    </location>
</feature>
<dbReference type="PRINTS" id="PR00413">
    <property type="entry name" value="HADHALOGNASE"/>
</dbReference>
<name>A0A6A8MDX6_9LACO</name>
<feature type="binding site" evidence="3">
    <location>
        <begin position="115"/>
        <end position="119"/>
    </location>
    <ligand>
        <name>substrate</name>
    </ligand>
</feature>
<keyword evidence="7" id="KW-1185">Reference proteome</keyword>
<protein>
    <submittedName>
        <fullName evidence="6">Beta-phosphoglucomutase</fullName>
        <ecNumber evidence="6">5.4.2.6</ecNumber>
    </submittedName>
</protein>
<feature type="binding site" evidence="3">
    <location>
        <position position="24"/>
    </location>
    <ligand>
        <name>substrate</name>
    </ligand>
</feature>
<feature type="binding site" evidence="4">
    <location>
        <position position="171"/>
    </location>
    <ligand>
        <name>Mg(2+)</name>
        <dbReference type="ChEBI" id="CHEBI:18420"/>
    </ligand>
</feature>
<evidence type="ECO:0000313" key="6">
    <source>
        <dbReference type="EMBL" id="MST86980.1"/>
    </source>
</evidence>
<evidence type="ECO:0000256" key="2">
    <source>
        <dbReference type="PIRSR" id="PIRSR610972-1"/>
    </source>
</evidence>
<dbReference type="SFLD" id="SFLDG01129">
    <property type="entry name" value="C1.5:_HAD__Beta-PGM__Phosphata"/>
    <property type="match status" value="1"/>
</dbReference>
<feature type="binding site" evidence="3">
    <location>
        <begin position="8"/>
        <end position="10"/>
    </location>
    <ligand>
        <name>substrate</name>
    </ligand>
</feature>
<dbReference type="InterPro" id="IPR036412">
    <property type="entry name" value="HAD-like_sf"/>
</dbReference>
<keyword evidence="4" id="KW-0479">Metal-binding</keyword>
<dbReference type="Gene3D" id="3.40.50.1000">
    <property type="entry name" value="HAD superfamily/HAD-like"/>
    <property type="match status" value="1"/>
</dbReference>
<dbReference type="Gene3D" id="1.10.150.240">
    <property type="entry name" value="Putative phosphatase, domain 2"/>
    <property type="match status" value="1"/>
</dbReference>
<feature type="binding site" evidence="4">
    <location>
        <position position="8"/>
    </location>
    <ligand>
        <name>Mg(2+)</name>
        <dbReference type="ChEBI" id="CHEBI:18420"/>
    </ligand>
</feature>
<dbReference type="InterPro" id="IPR051806">
    <property type="entry name" value="HAD-like_SPP"/>
</dbReference>
<dbReference type="InterPro" id="IPR010972">
    <property type="entry name" value="Beta-PGM"/>
</dbReference>
<comment type="similarity">
    <text evidence="1">Belongs to the HAD-like hydrolase superfamily. CbbY/CbbZ/Gph/YieH family.</text>
</comment>
<keyword evidence="6" id="KW-0413">Isomerase</keyword>
<dbReference type="InterPro" id="IPR006439">
    <property type="entry name" value="HAD-SF_hydro_IA"/>
</dbReference>
<feature type="active site" description="Nucleophile" evidence="2">
    <location>
        <position position="8"/>
    </location>
</feature>
<dbReference type="NCBIfam" id="TIGR02009">
    <property type="entry name" value="PGMB-YQAB-SF"/>
    <property type="match status" value="1"/>
</dbReference>
<feature type="binding site" evidence="4">
    <location>
        <position position="170"/>
    </location>
    <ligand>
        <name>Mg(2+)</name>
        <dbReference type="ChEBI" id="CHEBI:18420"/>
    </ligand>
</feature>
<feature type="site" description="Important for catalytic activity and assists the phosphoryl transfer reaction to Asp8 by balancing charge and orienting the reacting groups" evidence="5">
    <location>
        <position position="115"/>
    </location>
</feature>
<evidence type="ECO:0000256" key="1">
    <source>
        <dbReference type="ARBA" id="ARBA00006171"/>
    </source>
</evidence>
<dbReference type="RefSeq" id="WP_154548293.1">
    <property type="nucleotide sequence ID" value="NZ_VUMX01000010.1"/>
</dbReference>
<gene>
    <name evidence="6" type="primary">pgmB</name>
    <name evidence="6" type="ORF">FYJ62_04850</name>
</gene>